<gene>
    <name evidence="3" type="ORF">E6L36_08475</name>
    <name evidence="2" type="ORF">H0N82_08460</name>
</gene>
<evidence type="ECO:0000313" key="5">
    <source>
        <dbReference type="Proteomes" id="UP000552935"/>
    </source>
</evidence>
<dbReference type="RefSeq" id="WP_005689106.1">
    <property type="nucleotide sequence ID" value="NZ_CABFNI010000022.1"/>
</dbReference>
<proteinExistence type="predicted"/>
<accession>A0A508Z582</accession>
<sequence>MNLEKYTEKMISFLPKQLFNKDPMLSKVLRDFTAAEDSGGGYLYYYLSEQVPAALAALAALRTLLSNIADRQVLYPEKIKSGTPLVYAETSYTFIGVEKLNGHDVCKMASDSDGLLLTIPREIFLSSVSLAKSVSSRKTTDTRAKVAALFHISHFSRTDESNIVILTDKVVIDRLEKMNFRIEGRALSFGAVVPSEYYPAGGKTKHLKGTTKTMVPMVTFVSKLQTLNTLLHERISKRFTLYMIGDTWWKYSNKDMLANVRDFITRHSIETHILSMLSSAVSTAGATFMNASDTLYSWLTADEFKTRTISANFIQTDATIDAESTEITEFLASIRDQQLFDLERSLRRFQQTLFSSVISNSQSVAQAFQLVKDELQLQNIVAEDTAKDLLQHLTRLVNGNYAVQLDNLLAGLIIDNQTVILTHSVLAGEMRTNYNLRKKKAHVIEYGEPIQSIDRRYVPERLIMIVPQISERRRWMYSGIAREVTIVAPKDFARQLATSLSNDLFFLKQVLQTDQLVDVDYDSAFVNSISNLRNSLTCKSEKEDSELTPEEDSDSLEREESILNDETKEQLSKTSPTATQDNHVIAKYRLAFLENKRAKMFVTPSATILTRDNEGILRHKPIADFKPMDEVAYVQRIENERWYQNDFAKLFDSTESLAKLFENHPDHQKDFEWKQVFIKYVRSNHLTPNDLVQKFLRYGLDHTQGYFRYWSQPNSVKFVPQDLEFIRIIGQLTNNLDIEENAETYRQSSVTVRDWYQDQRQQALDRIEGQKLDMTDTPISFMTIATITPVSEYLPRYRTNRLLED</sequence>
<evidence type="ECO:0000256" key="1">
    <source>
        <dbReference type="SAM" id="MobiDB-lite"/>
    </source>
</evidence>
<evidence type="ECO:0000313" key="4">
    <source>
        <dbReference type="Proteomes" id="UP000307517"/>
    </source>
</evidence>
<dbReference type="Proteomes" id="UP000552935">
    <property type="component" value="Unassembled WGS sequence"/>
</dbReference>
<feature type="compositionally biased region" description="Acidic residues" evidence="1">
    <location>
        <begin position="543"/>
        <end position="554"/>
    </location>
</feature>
<feature type="region of interest" description="Disordered" evidence="1">
    <location>
        <begin position="539"/>
        <end position="578"/>
    </location>
</feature>
<dbReference type="EMBL" id="SSHM01000001">
    <property type="protein sequence ID" value="THC80425.1"/>
    <property type="molecule type" value="Genomic_DNA"/>
</dbReference>
<evidence type="ECO:0000313" key="3">
    <source>
        <dbReference type="EMBL" id="THC80425.1"/>
    </source>
</evidence>
<dbReference type="AlphaFoldDB" id="A0A508Z582"/>
<dbReference type="EMBL" id="JACCKI010000005">
    <property type="protein sequence ID" value="NZA05131.1"/>
    <property type="molecule type" value="Genomic_DNA"/>
</dbReference>
<reference evidence="3 4" key="1">
    <citation type="submission" date="2019-04" db="EMBL/GenBank/DDBJ databases">
        <title>Genome Announcement to Ensure Probiotic Safety of Lactobacillus rhamnosus UBLR-58.</title>
        <authorList>
            <person name="Sulthana A."/>
            <person name="Lakshmi S.G."/>
            <person name="Madempudi R.S."/>
        </authorList>
    </citation>
    <scope>NUCLEOTIDE SEQUENCE [LARGE SCALE GENOMIC DNA]</scope>
    <source>
        <strain evidence="3 4">UBLR-58</strain>
    </source>
</reference>
<comment type="caution">
    <text evidence="2">The sequence shown here is derived from an EMBL/GenBank/DDBJ whole genome shotgun (WGS) entry which is preliminary data.</text>
</comment>
<protein>
    <submittedName>
        <fullName evidence="2">Uncharacterized protein</fullName>
    </submittedName>
</protein>
<organism evidence="2 5">
    <name type="scientific">Lacticaseibacillus rhamnosus</name>
    <name type="common">Lactobacillus rhamnosus</name>
    <dbReference type="NCBI Taxonomy" id="47715"/>
    <lineage>
        <taxon>Bacteria</taxon>
        <taxon>Bacillati</taxon>
        <taxon>Bacillota</taxon>
        <taxon>Bacilli</taxon>
        <taxon>Lactobacillales</taxon>
        <taxon>Lactobacillaceae</taxon>
        <taxon>Lacticaseibacillus</taxon>
    </lineage>
</organism>
<name>A0A508Z582_LACRH</name>
<feature type="compositionally biased region" description="Basic and acidic residues" evidence="1">
    <location>
        <begin position="555"/>
        <end position="571"/>
    </location>
</feature>
<evidence type="ECO:0000313" key="2">
    <source>
        <dbReference type="EMBL" id="NZA05131.1"/>
    </source>
</evidence>
<dbReference type="Proteomes" id="UP000307517">
    <property type="component" value="Unassembled WGS sequence"/>
</dbReference>
<reference evidence="2 5" key="2">
    <citation type="submission" date="2020-07" db="EMBL/GenBank/DDBJ databases">
        <title>Organ Donor 1.</title>
        <authorList>
            <person name="Marsh A.J."/>
            <person name="Azcarate-Peril M.A."/>
        </authorList>
    </citation>
    <scope>NUCLEOTIDE SEQUENCE [LARGE SCALE GENOMIC DNA]</scope>
    <source>
        <strain evidence="2 5">AMC0712</strain>
    </source>
</reference>